<dbReference type="NCBIfam" id="NF008221">
    <property type="entry name" value="PRK10992.1"/>
    <property type="match status" value="1"/>
</dbReference>
<evidence type="ECO:0000256" key="2">
    <source>
        <dbReference type="ARBA" id="ARBA00022490"/>
    </source>
</evidence>
<sequence length="226" mass="25678">MNLLDQSVAWLARNIPGSTQIFHEFDLDFCCGGQQSLQDALQQKSLPAEVVISRLEALLSATEVEQDWSDATIDELIDHILERYHEHHRRQFPELIRLALRVEQVHGDRPDCPQGLSTQLHDMQQALESHMLKEENVLFPMLRQGARGKAVGGPISVMRIEHDHHGEELTRLAEITHNITLPKGACNTWRALYSGLAQLRTDLMQHIHLENNILFVDALEISHGSI</sequence>
<evidence type="ECO:0000256" key="1">
    <source>
        <dbReference type="ARBA" id="ARBA00004496"/>
    </source>
</evidence>
<evidence type="ECO:0000313" key="7">
    <source>
        <dbReference type="Proteomes" id="UP000032266"/>
    </source>
</evidence>
<organism evidence="6 7">
    <name type="scientific">Gynuella sunshinyii YC6258</name>
    <dbReference type="NCBI Taxonomy" id="1445510"/>
    <lineage>
        <taxon>Bacteria</taxon>
        <taxon>Pseudomonadati</taxon>
        <taxon>Pseudomonadota</taxon>
        <taxon>Gammaproteobacteria</taxon>
        <taxon>Oceanospirillales</taxon>
        <taxon>Saccharospirillaceae</taxon>
        <taxon>Gynuella</taxon>
    </lineage>
</organism>
<name>A0A0C5V4E6_9GAMM</name>
<dbReference type="NCBIfam" id="TIGR03652">
    <property type="entry name" value="FeS_repair_RIC"/>
    <property type="match status" value="1"/>
</dbReference>
<dbReference type="Pfam" id="PF01814">
    <property type="entry name" value="Hemerythrin"/>
    <property type="match status" value="1"/>
</dbReference>
<evidence type="ECO:0000256" key="4">
    <source>
        <dbReference type="ARBA" id="ARBA00023004"/>
    </source>
</evidence>
<dbReference type="InterPro" id="IPR012312">
    <property type="entry name" value="Hemerythrin-like"/>
</dbReference>
<gene>
    <name evidence="6" type="ORF">YC6258_02312</name>
</gene>
<dbReference type="KEGG" id="gsn:YC6258_02312"/>
<dbReference type="GO" id="GO:0046872">
    <property type="term" value="F:metal ion binding"/>
    <property type="evidence" value="ECO:0007669"/>
    <property type="project" value="UniProtKB-KW"/>
</dbReference>
<dbReference type="RefSeq" id="WP_044616892.1">
    <property type="nucleotide sequence ID" value="NZ_CP007142.1"/>
</dbReference>
<proteinExistence type="predicted"/>
<dbReference type="PATRIC" id="fig|1445510.3.peg.2268"/>
<dbReference type="Gene3D" id="1.20.120.520">
    <property type="entry name" value="nmb1532 protein domain like"/>
    <property type="match status" value="1"/>
</dbReference>
<comment type="subcellular location">
    <subcellularLocation>
        <location evidence="1">Cytoplasm</location>
    </subcellularLocation>
</comment>
<dbReference type="Proteomes" id="UP000032266">
    <property type="component" value="Chromosome"/>
</dbReference>
<dbReference type="PANTHER" id="PTHR36438:SF1">
    <property type="entry name" value="IRON-SULFUR CLUSTER REPAIR PROTEIN YTFE"/>
    <property type="match status" value="1"/>
</dbReference>
<dbReference type="PANTHER" id="PTHR36438">
    <property type="entry name" value="IRON-SULFUR CLUSTER REPAIR PROTEIN YTFE"/>
    <property type="match status" value="1"/>
</dbReference>
<evidence type="ECO:0000256" key="3">
    <source>
        <dbReference type="ARBA" id="ARBA00022723"/>
    </source>
</evidence>
<dbReference type="AlphaFoldDB" id="A0A0C5V4E6"/>
<dbReference type="GO" id="GO:0005737">
    <property type="term" value="C:cytoplasm"/>
    <property type="evidence" value="ECO:0007669"/>
    <property type="project" value="UniProtKB-SubCell"/>
</dbReference>
<protein>
    <submittedName>
        <fullName evidence="6">Regulator of cell morphogenesis and NO signaling</fullName>
    </submittedName>
</protein>
<dbReference type="HOGENOM" id="CLU_076075_2_0_6"/>
<evidence type="ECO:0000259" key="5">
    <source>
        <dbReference type="Pfam" id="PF01814"/>
    </source>
</evidence>
<dbReference type="EMBL" id="CP007142">
    <property type="protein sequence ID" value="AJQ94350.1"/>
    <property type="molecule type" value="Genomic_DNA"/>
</dbReference>
<keyword evidence="4" id="KW-0408">Iron</keyword>
<dbReference type="InterPro" id="IPR019903">
    <property type="entry name" value="RIC_family"/>
</dbReference>
<accession>A0A0C5V4E6</accession>
<dbReference type="Pfam" id="PF04405">
    <property type="entry name" value="ScdA_N"/>
    <property type="match status" value="1"/>
</dbReference>
<keyword evidence="7" id="KW-1185">Reference proteome</keyword>
<evidence type="ECO:0000313" key="6">
    <source>
        <dbReference type="EMBL" id="AJQ94350.1"/>
    </source>
</evidence>
<keyword evidence="2" id="KW-0963">Cytoplasm</keyword>
<keyword evidence="3" id="KW-0479">Metal-binding</keyword>
<feature type="domain" description="Hemerythrin-like" evidence="5">
    <location>
        <begin position="77"/>
        <end position="215"/>
    </location>
</feature>
<reference evidence="6 7" key="1">
    <citation type="submission" date="2014-01" db="EMBL/GenBank/DDBJ databases">
        <title>Full genme sequencing of cellulolytic bacterium Gynuella sunshinyii YC6258T gen. nov., sp. nov.</title>
        <authorList>
            <person name="Khan H."/>
            <person name="Chung E.J."/>
            <person name="Chung Y.R."/>
        </authorList>
    </citation>
    <scope>NUCLEOTIDE SEQUENCE [LARGE SCALE GENOMIC DNA]</scope>
    <source>
        <strain evidence="6 7">YC6258</strain>
    </source>
</reference>
<dbReference type="OrthoDB" id="9797132at2"/>
<dbReference type="STRING" id="1445510.YC6258_02312"/>